<dbReference type="InterPro" id="IPR029062">
    <property type="entry name" value="Class_I_gatase-like"/>
</dbReference>
<evidence type="ECO:0000256" key="2">
    <source>
        <dbReference type="ARBA" id="ARBA00005988"/>
    </source>
</evidence>
<dbReference type="PROSITE" id="PS52035">
    <property type="entry name" value="PEPTIDASE_M14"/>
    <property type="match status" value="1"/>
</dbReference>
<keyword evidence="4" id="KW-0378">Hydrolase</keyword>
<evidence type="ECO:0000256" key="5">
    <source>
        <dbReference type="ARBA" id="ARBA00022833"/>
    </source>
</evidence>
<dbReference type="AlphaFoldDB" id="A0A3A9YA91"/>
<keyword evidence="5" id="KW-0862">Zinc</keyword>
<dbReference type="Pfam" id="PF00246">
    <property type="entry name" value="Peptidase_M14"/>
    <property type="match status" value="1"/>
</dbReference>
<dbReference type="GO" id="GO:0005615">
    <property type="term" value="C:extracellular space"/>
    <property type="evidence" value="ECO:0007669"/>
    <property type="project" value="TreeGrafter"/>
</dbReference>
<accession>A0A3A9YA91</accession>
<feature type="domain" description="Peptidase M14" evidence="9">
    <location>
        <begin position="56"/>
        <end position="374"/>
    </location>
</feature>
<keyword evidence="3" id="KW-0645">Protease</keyword>
<evidence type="ECO:0000313" key="11">
    <source>
        <dbReference type="Proteomes" id="UP000275865"/>
    </source>
</evidence>
<evidence type="ECO:0000313" key="10">
    <source>
        <dbReference type="EMBL" id="RKN34072.1"/>
    </source>
</evidence>
<comment type="caution">
    <text evidence="10">The sequence shown here is derived from an EMBL/GenBank/DDBJ whole genome shotgun (WGS) entry which is preliminary data.</text>
</comment>
<dbReference type="SUPFAM" id="SSF53187">
    <property type="entry name" value="Zn-dependent exopeptidases"/>
    <property type="match status" value="1"/>
</dbReference>
<reference evidence="10 11" key="1">
    <citation type="submission" date="2018-09" db="EMBL/GenBank/DDBJ databases">
        <title>Micromonospora sp. nov. MS1-9, isolated from a root of Musa sp.</title>
        <authorList>
            <person name="Kuncharoen N."/>
            <person name="Kudo T."/>
            <person name="Ohkuma M."/>
            <person name="Yuki M."/>
            <person name="Tanasupawat S."/>
        </authorList>
    </citation>
    <scope>NUCLEOTIDE SEQUENCE [LARGE SCALE GENOMIC DNA]</scope>
    <source>
        <strain evidence="10 11">MS1-9</strain>
    </source>
</reference>
<evidence type="ECO:0000256" key="6">
    <source>
        <dbReference type="ARBA" id="ARBA00023049"/>
    </source>
</evidence>
<feature type="signal peptide" evidence="8">
    <location>
        <begin position="1"/>
        <end position="36"/>
    </location>
</feature>
<dbReference type="GO" id="GO:0008270">
    <property type="term" value="F:zinc ion binding"/>
    <property type="evidence" value="ECO:0007669"/>
    <property type="project" value="InterPro"/>
</dbReference>
<dbReference type="PROSITE" id="PS51318">
    <property type="entry name" value="TAT"/>
    <property type="match status" value="1"/>
</dbReference>
<evidence type="ECO:0000256" key="1">
    <source>
        <dbReference type="ARBA" id="ARBA00001947"/>
    </source>
</evidence>
<keyword evidence="6" id="KW-0482">Metalloprotease</keyword>
<evidence type="ECO:0000256" key="3">
    <source>
        <dbReference type="ARBA" id="ARBA00022670"/>
    </source>
</evidence>
<dbReference type="InterPro" id="IPR000834">
    <property type="entry name" value="Peptidase_M14"/>
</dbReference>
<organism evidence="10 11">
    <name type="scientific">Micromonospora musae</name>
    <dbReference type="NCBI Taxonomy" id="1894970"/>
    <lineage>
        <taxon>Bacteria</taxon>
        <taxon>Bacillati</taxon>
        <taxon>Actinomycetota</taxon>
        <taxon>Actinomycetes</taxon>
        <taxon>Micromonosporales</taxon>
        <taxon>Micromonosporaceae</taxon>
        <taxon>Micromonospora</taxon>
    </lineage>
</organism>
<comment type="cofactor">
    <cofactor evidence="1">
        <name>Zn(2+)</name>
        <dbReference type="ChEBI" id="CHEBI:29105"/>
    </cofactor>
</comment>
<dbReference type="EMBL" id="RAZT01000004">
    <property type="protein sequence ID" value="RKN34072.1"/>
    <property type="molecule type" value="Genomic_DNA"/>
</dbReference>
<comment type="similarity">
    <text evidence="2 7">Belongs to the peptidase M14 family.</text>
</comment>
<sequence>MSVRTWRRRALLPAAALLALTLPLSSSLVLNSAATAAPRITSPEQFFGFPLGSEGKLARWDDLVRYYKLVADRSDKVLYQEIGKTAAGRPFPLLTVSSRENLRNLDRIKEVNKRLADPRGLTEVEAKKLAAQSKPVFLLEAAIHSTEVGTAQVIPNILHRLAEEKSTTISEILDNVVVLIIPAQSPDGTKWVGDHFNETAGTNYARTYPDLYQKYIGHDDNRDWFMFTQPETQISVALQNEWKPQVVQNLHQMGNARGRIFIPPYLSPNDPNIDPITVQQTNSLGMEISRSLTAEGKKGVNWGSTYDYWTPSRQYMTYHGAPRILVEAASAQDLAYTYRSSDGGPIGPQEPDTNFIEPYDQSTWTLAQIVDYLDTTVFGALSNVAKYRTEWLYNFYRTQRNAVEPSADKPFAYVAPAGQRDPFATYELLKTLQTGEVEIERAISAFTANGKRYEAGSWIIRYAQPYGRFAKTLLETQDYPDLREYPGGPPQNPYDVTAQTLPMLLGVQVDTIAKPFTVSTSRVKQVQPAAPAFPGDPGSRGAYLVGPESYGTAMMIAALQKAGAETFRAGAEFSAGGRSHAPGTLIVEPSRAARTALQEVSRKTGIPVFGVGQAPRVAAEQLKENTRVGLFRGVNNIPGGWMKWLFEQYDIGFEEVVAADFAGDLNAKFDAIVLPAGISRADIVSGLNRDRYPAEWAWAYGVGEEGWAKLRKFVEDGGTLLAIGDSVATARQLASLPITPALPTDEHVFFSPGSILNQRFDTTDPVAWGMRPDTPVWFGEDDQAYNVEGGDVVSSFPTSGEQLRSGWLIGGEHLNGKANVVKHQVGEGLIVTFGSEPTFRTWSRDPSKLLFNAIYHGPSTPVEASALPGALGG</sequence>
<name>A0A3A9YA91_9ACTN</name>
<dbReference type="Gene3D" id="3.40.630.10">
    <property type="entry name" value="Zn peptidases"/>
    <property type="match status" value="1"/>
</dbReference>
<dbReference type="Proteomes" id="UP000275865">
    <property type="component" value="Unassembled WGS sequence"/>
</dbReference>
<proteinExistence type="inferred from homology"/>
<dbReference type="GO" id="GO:0006508">
    <property type="term" value="P:proteolysis"/>
    <property type="evidence" value="ECO:0007669"/>
    <property type="project" value="UniProtKB-KW"/>
</dbReference>
<feature type="chain" id="PRO_5039671458" description="Peptidase M14 domain-containing protein" evidence="8">
    <location>
        <begin position="37"/>
        <end position="873"/>
    </location>
</feature>
<keyword evidence="8" id="KW-0732">Signal</keyword>
<dbReference type="GO" id="GO:0004181">
    <property type="term" value="F:metallocarboxypeptidase activity"/>
    <property type="evidence" value="ECO:0007669"/>
    <property type="project" value="InterPro"/>
</dbReference>
<dbReference type="PANTHER" id="PTHR11705">
    <property type="entry name" value="PROTEASE FAMILY M14 CARBOXYPEPTIDASE A,B"/>
    <property type="match status" value="1"/>
</dbReference>
<evidence type="ECO:0000259" key="9">
    <source>
        <dbReference type="PROSITE" id="PS52035"/>
    </source>
</evidence>
<protein>
    <recommendedName>
        <fullName evidence="9">Peptidase M14 domain-containing protein</fullName>
    </recommendedName>
</protein>
<evidence type="ECO:0000256" key="7">
    <source>
        <dbReference type="PROSITE-ProRule" id="PRU01379"/>
    </source>
</evidence>
<evidence type="ECO:0000256" key="8">
    <source>
        <dbReference type="SAM" id="SignalP"/>
    </source>
</evidence>
<comment type="caution">
    <text evidence="7">Lacks conserved residue(s) required for the propagation of feature annotation.</text>
</comment>
<dbReference type="InterPro" id="IPR006311">
    <property type="entry name" value="TAT_signal"/>
</dbReference>
<evidence type="ECO:0000256" key="4">
    <source>
        <dbReference type="ARBA" id="ARBA00022801"/>
    </source>
</evidence>
<gene>
    <name evidence="10" type="ORF">D7044_10355</name>
</gene>
<dbReference type="PANTHER" id="PTHR11705:SF143">
    <property type="entry name" value="SLL0236 PROTEIN"/>
    <property type="match status" value="1"/>
</dbReference>
<dbReference type="SUPFAM" id="SSF52317">
    <property type="entry name" value="Class I glutamine amidotransferase-like"/>
    <property type="match status" value="1"/>
</dbReference>